<reference evidence="2" key="1">
    <citation type="journal article" date="2022" name="ISME J.">
        <title>Identification of active gaseous-alkane degraders at natural gas seeps.</title>
        <authorList>
            <person name="Farhan Ul Haque M."/>
            <person name="Hernandez M."/>
            <person name="Crombie A.T."/>
            <person name="Murrell J.C."/>
        </authorList>
    </citation>
    <scope>NUCLEOTIDE SEQUENCE</scope>
    <source>
        <strain evidence="2">PC2</strain>
    </source>
</reference>
<dbReference type="PANTHER" id="PTHR36508:SF1">
    <property type="entry name" value="PROTEIN SLYX"/>
    <property type="match status" value="1"/>
</dbReference>
<dbReference type="InterPro" id="IPR007236">
    <property type="entry name" value="SlyX"/>
</dbReference>
<sequence>MSASSETQARIEALEAANAHQERVIAELSDAVAAQWSRVDALTREVLRLREEIQGLSQAVAPDRPPPHY</sequence>
<evidence type="ECO:0000256" key="1">
    <source>
        <dbReference type="SAM" id="Coils"/>
    </source>
</evidence>
<accession>A0ABS9Z5P1</accession>
<dbReference type="Pfam" id="PF04102">
    <property type="entry name" value="SlyX"/>
    <property type="match status" value="1"/>
</dbReference>
<evidence type="ECO:0000313" key="3">
    <source>
        <dbReference type="Proteomes" id="UP001139104"/>
    </source>
</evidence>
<protein>
    <submittedName>
        <fullName evidence="2">SlyX family protein</fullName>
    </submittedName>
</protein>
<feature type="coiled-coil region" evidence="1">
    <location>
        <begin position="11"/>
        <end position="59"/>
    </location>
</feature>
<keyword evidence="1" id="KW-0175">Coiled coil</keyword>
<organism evidence="2 3">
    <name type="scientific">Candidatus Rhodoblastus alkanivorans</name>
    <dbReference type="NCBI Taxonomy" id="2954117"/>
    <lineage>
        <taxon>Bacteria</taxon>
        <taxon>Pseudomonadati</taxon>
        <taxon>Pseudomonadota</taxon>
        <taxon>Alphaproteobacteria</taxon>
        <taxon>Hyphomicrobiales</taxon>
        <taxon>Rhodoblastaceae</taxon>
        <taxon>Rhodoblastus</taxon>
    </lineage>
</organism>
<dbReference type="PANTHER" id="PTHR36508">
    <property type="entry name" value="PROTEIN SLYX"/>
    <property type="match status" value="1"/>
</dbReference>
<dbReference type="RefSeq" id="WP_243066511.1">
    <property type="nucleotide sequence ID" value="NZ_JAIVFK010000055.1"/>
</dbReference>
<gene>
    <name evidence="2" type="ORF">K2U94_06965</name>
</gene>
<name>A0ABS9Z5P1_9HYPH</name>
<comment type="caution">
    <text evidence="2">The sequence shown here is derived from an EMBL/GenBank/DDBJ whole genome shotgun (WGS) entry which is preliminary data.</text>
</comment>
<dbReference type="Proteomes" id="UP001139104">
    <property type="component" value="Unassembled WGS sequence"/>
</dbReference>
<keyword evidence="3" id="KW-1185">Reference proteome</keyword>
<evidence type="ECO:0000313" key="2">
    <source>
        <dbReference type="EMBL" id="MCI4682502.1"/>
    </source>
</evidence>
<dbReference type="EMBL" id="JAIVFP010000001">
    <property type="protein sequence ID" value="MCI4682502.1"/>
    <property type="molecule type" value="Genomic_DNA"/>
</dbReference>
<proteinExistence type="predicted"/>